<dbReference type="CDD" id="cd00081">
    <property type="entry name" value="Hint"/>
    <property type="match status" value="1"/>
</dbReference>
<comment type="subcellular location">
    <subcellularLocation>
        <location evidence="1">Secreted</location>
        <location evidence="1">Extracellular space</location>
    </subcellularLocation>
</comment>
<dbReference type="PANTHER" id="PTHR46706:SF12">
    <property type="entry name" value="PROTEIN QUA-1-RELATED"/>
    <property type="match status" value="1"/>
</dbReference>
<dbReference type="SUPFAM" id="SSF51294">
    <property type="entry name" value="Hedgehog/intein (Hint) domain"/>
    <property type="match status" value="1"/>
</dbReference>
<dbReference type="Proteomes" id="UP001432027">
    <property type="component" value="Unassembled WGS sequence"/>
</dbReference>
<dbReference type="GO" id="GO:0007267">
    <property type="term" value="P:cell-cell signaling"/>
    <property type="evidence" value="ECO:0007669"/>
    <property type="project" value="InterPro"/>
</dbReference>
<evidence type="ECO:0000256" key="3">
    <source>
        <dbReference type="ARBA" id="ARBA00022729"/>
    </source>
</evidence>
<dbReference type="SMART" id="SM00306">
    <property type="entry name" value="HintN"/>
    <property type="match status" value="1"/>
</dbReference>
<feature type="domain" description="Hint" evidence="5">
    <location>
        <begin position="54"/>
        <end position="156"/>
    </location>
</feature>
<dbReference type="GO" id="GO:0048731">
    <property type="term" value="P:system development"/>
    <property type="evidence" value="ECO:0007669"/>
    <property type="project" value="UniProtKB-ARBA"/>
</dbReference>
<keyword evidence="3" id="KW-0732">Signal</keyword>
<dbReference type="InterPro" id="IPR003586">
    <property type="entry name" value="Hint_dom_C"/>
</dbReference>
<evidence type="ECO:0000259" key="4">
    <source>
        <dbReference type="SMART" id="SM00305"/>
    </source>
</evidence>
<dbReference type="PANTHER" id="PTHR46706">
    <property type="entry name" value="PROTEIN QUA-1-RELATED"/>
    <property type="match status" value="1"/>
</dbReference>
<dbReference type="SMART" id="SM00305">
    <property type="entry name" value="HintC"/>
    <property type="match status" value="1"/>
</dbReference>
<name>A0AAV5UJD4_9BILA</name>
<evidence type="ECO:0000256" key="2">
    <source>
        <dbReference type="ARBA" id="ARBA00022473"/>
    </source>
</evidence>
<organism evidence="6 7">
    <name type="scientific">Pristionchus entomophagus</name>
    <dbReference type="NCBI Taxonomy" id="358040"/>
    <lineage>
        <taxon>Eukaryota</taxon>
        <taxon>Metazoa</taxon>
        <taxon>Ecdysozoa</taxon>
        <taxon>Nematoda</taxon>
        <taxon>Chromadorea</taxon>
        <taxon>Rhabditida</taxon>
        <taxon>Rhabditina</taxon>
        <taxon>Diplogasteromorpha</taxon>
        <taxon>Diplogasteroidea</taxon>
        <taxon>Neodiplogasteridae</taxon>
        <taxon>Pristionchus</taxon>
    </lineage>
</organism>
<evidence type="ECO:0000256" key="1">
    <source>
        <dbReference type="ARBA" id="ARBA00004239"/>
    </source>
</evidence>
<reference evidence="6" key="1">
    <citation type="submission" date="2023-10" db="EMBL/GenBank/DDBJ databases">
        <title>Genome assembly of Pristionchus species.</title>
        <authorList>
            <person name="Yoshida K."/>
            <person name="Sommer R.J."/>
        </authorList>
    </citation>
    <scope>NUCLEOTIDE SEQUENCE</scope>
    <source>
        <strain evidence="6">RS0144</strain>
    </source>
</reference>
<dbReference type="EMBL" id="BTSX01000006">
    <property type="protein sequence ID" value="GMT06370.1"/>
    <property type="molecule type" value="Genomic_DNA"/>
</dbReference>
<dbReference type="InterPro" id="IPR003587">
    <property type="entry name" value="Hint_dom_N"/>
</dbReference>
<proteinExistence type="predicted"/>
<dbReference type="InterPro" id="IPR036844">
    <property type="entry name" value="Hint_dom_sf"/>
</dbReference>
<dbReference type="InterPro" id="IPR001657">
    <property type="entry name" value="Hedgehog"/>
</dbReference>
<dbReference type="GO" id="GO:0016540">
    <property type="term" value="P:protein autoprocessing"/>
    <property type="evidence" value="ECO:0007669"/>
    <property type="project" value="InterPro"/>
</dbReference>
<dbReference type="InterPro" id="IPR001767">
    <property type="entry name" value="Hedgehog_Hint"/>
</dbReference>
<keyword evidence="7" id="KW-1185">Reference proteome</keyword>
<dbReference type="Gene3D" id="2.170.16.10">
    <property type="entry name" value="Hedgehog/Intein (Hint) domain"/>
    <property type="match status" value="1"/>
</dbReference>
<dbReference type="GO" id="GO:0016539">
    <property type="term" value="P:intein-mediated protein splicing"/>
    <property type="evidence" value="ECO:0007669"/>
    <property type="project" value="InterPro"/>
</dbReference>
<protein>
    <submittedName>
        <fullName evidence="6">Uncharacterized protein</fullName>
    </submittedName>
</protein>
<dbReference type="GO" id="GO:0005576">
    <property type="term" value="C:extracellular region"/>
    <property type="evidence" value="ECO:0007669"/>
    <property type="project" value="UniProtKB-SubCell"/>
</dbReference>
<feature type="non-terminal residue" evidence="6">
    <location>
        <position position="1"/>
    </location>
</feature>
<dbReference type="AlphaFoldDB" id="A0AAV5UJD4"/>
<dbReference type="InterPro" id="IPR006141">
    <property type="entry name" value="Intein_N"/>
</dbReference>
<feature type="domain" description="Hint" evidence="4">
    <location>
        <begin position="159"/>
        <end position="203"/>
    </location>
</feature>
<dbReference type="PRINTS" id="PR00632">
    <property type="entry name" value="SONICHHOG"/>
</dbReference>
<sequence>DAYASHPHTFDSQPQQHYVQQAAPCCGQGSNYNPYQGYQGQAAQPGLNGLFNQMQCFSGDLIVQTIDGPKRMSELKTGDEVMSIEENMVSFSPIIMFLHRDEEQLAEFNVITTVNGDSVKLTNEHLMHVSDCEAASPLVLVRAKEVTTEHCVMSAKSSTRTLRMDRVTSVTKTTERGIYAPLTSTGDIIVNDVLSSCHSNLAVKTLQQSFFSIYRSFHRGLSYILPEEDGDLPLGVTYLTSALDLFLPAKAVLA</sequence>
<dbReference type="PROSITE" id="PS50817">
    <property type="entry name" value="INTEIN_N_TER"/>
    <property type="match status" value="1"/>
</dbReference>
<dbReference type="Pfam" id="PF01079">
    <property type="entry name" value="Hint"/>
    <property type="match status" value="1"/>
</dbReference>
<evidence type="ECO:0000313" key="6">
    <source>
        <dbReference type="EMBL" id="GMT06370.1"/>
    </source>
</evidence>
<evidence type="ECO:0000313" key="7">
    <source>
        <dbReference type="Proteomes" id="UP001432027"/>
    </source>
</evidence>
<gene>
    <name evidence="6" type="ORF">PENTCL1PPCAC_28544</name>
</gene>
<dbReference type="InterPro" id="IPR052140">
    <property type="entry name" value="Dev_Signal_Hedgehog-like"/>
</dbReference>
<accession>A0AAV5UJD4</accession>
<comment type="caution">
    <text evidence="6">The sequence shown here is derived from an EMBL/GenBank/DDBJ whole genome shotgun (WGS) entry which is preliminary data.</text>
</comment>
<keyword evidence="2" id="KW-0217">Developmental protein</keyword>
<evidence type="ECO:0000259" key="5">
    <source>
        <dbReference type="SMART" id="SM00306"/>
    </source>
</evidence>